<dbReference type="HOGENOM" id="CLU_1651392_0_0_6"/>
<sequence>MAGALEADADVVACVIDEGVPGLVFERDEAAVHFFEEALDERAVAREADFQGVFDHQRQQPGRGHGAENRAPVAGGEQVRQATDVVDVHVGDDQRQHVVHGEGDAVLFEVVGAFGVLALEQAAIDEQRAIRRQLQAVAAAGDALCAAVVGEGWVGHGGIG</sequence>
<name>W0DSM5_9GAMM</name>
<accession>W0DSM5</accession>
<dbReference type="EMBL" id="CP007029">
    <property type="protein sequence ID" value="AHE99988.1"/>
    <property type="molecule type" value="Genomic_DNA"/>
</dbReference>
<gene>
    <name evidence="1" type="ORF">THITH_05675</name>
</gene>
<reference evidence="1 2" key="1">
    <citation type="submission" date="2013-12" db="EMBL/GenBank/DDBJ databases">
        <authorList>
            <consortium name="DOE Joint Genome Institute"/>
            <person name="Muyzer G."/>
            <person name="Huntemann M."/>
            <person name="Han J."/>
            <person name="Chen A."/>
            <person name="Kyrpides N."/>
            <person name="Mavromatis K."/>
            <person name="Markowitz V."/>
            <person name="Palaniappan K."/>
            <person name="Ivanova N."/>
            <person name="Schaumberg A."/>
            <person name="Pati A."/>
            <person name="Liolios K."/>
            <person name="Nordberg H.P."/>
            <person name="Cantor M.N."/>
            <person name="Hua S.X."/>
            <person name="Woyke T."/>
        </authorList>
    </citation>
    <scope>NUCLEOTIDE SEQUENCE [LARGE SCALE GENOMIC DNA]</scope>
    <source>
        <strain evidence="1 2">ARh 1</strain>
    </source>
</reference>
<keyword evidence="2" id="KW-1185">Reference proteome</keyword>
<dbReference type="AlphaFoldDB" id="W0DSM5"/>
<evidence type="ECO:0000313" key="2">
    <source>
        <dbReference type="Proteomes" id="UP000005289"/>
    </source>
</evidence>
<evidence type="ECO:0000313" key="1">
    <source>
        <dbReference type="EMBL" id="AHE99988.1"/>
    </source>
</evidence>
<proteinExistence type="predicted"/>
<protein>
    <submittedName>
        <fullName evidence="1">Uncharacterized protein</fullName>
    </submittedName>
</protein>
<dbReference type="Proteomes" id="UP000005289">
    <property type="component" value="Chromosome"/>
</dbReference>
<dbReference type="KEGG" id="tti:THITH_05675"/>
<organism evidence="1 2">
    <name type="scientific">Thioalkalivibrio paradoxus ARh 1</name>
    <dbReference type="NCBI Taxonomy" id="713585"/>
    <lineage>
        <taxon>Bacteria</taxon>
        <taxon>Pseudomonadati</taxon>
        <taxon>Pseudomonadota</taxon>
        <taxon>Gammaproteobacteria</taxon>
        <taxon>Chromatiales</taxon>
        <taxon>Ectothiorhodospiraceae</taxon>
        <taxon>Thioalkalivibrio</taxon>
    </lineage>
</organism>